<keyword evidence="3" id="KW-1185">Reference proteome</keyword>
<dbReference type="InterPro" id="IPR010761">
    <property type="entry name" value="Clc_prot-like"/>
</dbReference>
<dbReference type="AlphaFoldDB" id="A0AAD5QJL7"/>
<gene>
    <name evidence="2" type="ORF">KIN20_008118</name>
</gene>
<evidence type="ECO:0000313" key="2">
    <source>
        <dbReference type="EMBL" id="KAJ1351939.1"/>
    </source>
</evidence>
<dbReference type="EMBL" id="JAHQIW010001264">
    <property type="protein sequence ID" value="KAJ1351939.1"/>
    <property type="molecule type" value="Genomic_DNA"/>
</dbReference>
<sequence length="182" mass="20539">MNVVKNVQKFSRWHYAVLILNVVSIALIAIAIAAVALSYSKLKRRRIAIITFDGLMIMAVLCLGVSLMVFVINAGMLESKYLIGVKNTFEKHYGYSFYLVCLALLLLVFTSLGAVLMTTFFFFSLDVSSNSNRNSSLNVKEYHDQTHHSTPLQISLQHGDYIAPTRSPNGEFQPTTRHFYSY</sequence>
<keyword evidence="1" id="KW-1133">Transmembrane helix</keyword>
<proteinExistence type="predicted"/>
<dbReference type="Proteomes" id="UP001196413">
    <property type="component" value="Unassembled WGS sequence"/>
</dbReference>
<dbReference type="GO" id="GO:0016020">
    <property type="term" value="C:membrane"/>
    <property type="evidence" value="ECO:0007669"/>
    <property type="project" value="InterPro"/>
</dbReference>
<reference evidence="2" key="1">
    <citation type="submission" date="2021-06" db="EMBL/GenBank/DDBJ databases">
        <title>Parelaphostrongylus tenuis whole genome reference sequence.</title>
        <authorList>
            <person name="Garwood T.J."/>
            <person name="Larsen P.A."/>
            <person name="Fountain-Jones N.M."/>
            <person name="Garbe J.R."/>
            <person name="Macchietto M.G."/>
            <person name="Kania S.A."/>
            <person name="Gerhold R.W."/>
            <person name="Richards J.E."/>
            <person name="Wolf T.M."/>
        </authorList>
    </citation>
    <scope>NUCLEOTIDE SEQUENCE</scope>
    <source>
        <strain evidence="2">MNPRO001-30</strain>
        <tissue evidence="2">Meninges</tissue>
    </source>
</reference>
<feature type="transmembrane region" description="Helical" evidence="1">
    <location>
        <begin position="95"/>
        <end position="123"/>
    </location>
</feature>
<accession>A0AAD5QJL7</accession>
<name>A0AAD5QJL7_PARTN</name>
<feature type="transmembrane region" description="Helical" evidence="1">
    <location>
        <begin position="12"/>
        <end position="37"/>
    </location>
</feature>
<protein>
    <submittedName>
        <fullName evidence="2">Uncharacterized protein</fullName>
    </submittedName>
</protein>
<dbReference type="Gene3D" id="1.20.140.150">
    <property type="match status" value="1"/>
</dbReference>
<comment type="caution">
    <text evidence="2">The sequence shown here is derived from an EMBL/GenBank/DDBJ whole genome shotgun (WGS) entry which is preliminary data.</text>
</comment>
<organism evidence="2 3">
    <name type="scientific">Parelaphostrongylus tenuis</name>
    <name type="common">Meningeal worm</name>
    <dbReference type="NCBI Taxonomy" id="148309"/>
    <lineage>
        <taxon>Eukaryota</taxon>
        <taxon>Metazoa</taxon>
        <taxon>Ecdysozoa</taxon>
        <taxon>Nematoda</taxon>
        <taxon>Chromadorea</taxon>
        <taxon>Rhabditida</taxon>
        <taxon>Rhabditina</taxon>
        <taxon>Rhabditomorpha</taxon>
        <taxon>Strongyloidea</taxon>
        <taxon>Metastrongylidae</taxon>
        <taxon>Parelaphostrongylus</taxon>
    </lineage>
</organism>
<keyword evidence="1" id="KW-0812">Transmembrane</keyword>
<evidence type="ECO:0000256" key="1">
    <source>
        <dbReference type="SAM" id="Phobius"/>
    </source>
</evidence>
<keyword evidence="1" id="KW-0472">Membrane</keyword>
<evidence type="ECO:0000313" key="3">
    <source>
        <dbReference type="Proteomes" id="UP001196413"/>
    </source>
</evidence>
<dbReference type="Pfam" id="PF07062">
    <property type="entry name" value="Clc-like"/>
    <property type="match status" value="1"/>
</dbReference>
<feature type="transmembrane region" description="Helical" evidence="1">
    <location>
        <begin position="49"/>
        <end position="75"/>
    </location>
</feature>